<name>A0A6A5QY83_AMPQU</name>
<comment type="subcellular location">
    <subcellularLocation>
        <location evidence="1">Membrane</location>
        <topology evidence="1">Multi-pass membrane protein</topology>
    </subcellularLocation>
</comment>
<dbReference type="EMBL" id="ML979133">
    <property type="protein sequence ID" value="KAF1919788.1"/>
    <property type="molecule type" value="Genomic_DNA"/>
</dbReference>
<organism evidence="8 9">
    <name type="scientific">Ampelomyces quisqualis</name>
    <name type="common">Powdery mildew agent</name>
    <dbReference type="NCBI Taxonomy" id="50730"/>
    <lineage>
        <taxon>Eukaryota</taxon>
        <taxon>Fungi</taxon>
        <taxon>Dikarya</taxon>
        <taxon>Ascomycota</taxon>
        <taxon>Pezizomycotina</taxon>
        <taxon>Dothideomycetes</taxon>
        <taxon>Pleosporomycetidae</taxon>
        <taxon>Pleosporales</taxon>
        <taxon>Pleosporineae</taxon>
        <taxon>Phaeosphaeriaceae</taxon>
        <taxon>Ampelomyces</taxon>
    </lineage>
</organism>
<gene>
    <name evidence="8" type="ORF">BDU57DRAFT_440645</name>
</gene>
<feature type="transmembrane region" description="Helical" evidence="6">
    <location>
        <begin position="109"/>
        <end position="131"/>
    </location>
</feature>
<proteinExistence type="inferred from homology"/>
<dbReference type="AlphaFoldDB" id="A0A6A5QY83"/>
<feature type="transmembrane region" description="Helical" evidence="6">
    <location>
        <begin position="196"/>
        <end position="216"/>
    </location>
</feature>
<dbReference type="Proteomes" id="UP000800096">
    <property type="component" value="Unassembled WGS sequence"/>
</dbReference>
<dbReference type="Pfam" id="PF20684">
    <property type="entry name" value="Fung_rhodopsin"/>
    <property type="match status" value="1"/>
</dbReference>
<reference evidence="8" key="1">
    <citation type="journal article" date="2020" name="Stud. Mycol.">
        <title>101 Dothideomycetes genomes: a test case for predicting lifestyles and emergence of pathogens.</title>
        <authorList>
            <person name="Haridas S."/>
            <person name="Albert R."/>
            <person name="Binder M."/>
            <person name="Bloem J."/>
            <person name="Labutti K."/>
            <person name="Salamov A."/>
            <person name="Andreopoulos B."/>
            <person name="Baker S."/>
            <person name="Barry K."/>
            <person name="Bills G."/>
            <person name="Bluhm B."/>
            <person name="Cannon C."/>
            <person name="Castanera R."/>
            <person name="Culley D."/>
            <person name="Daum C."/>
            <person name="Ezra D."/>
            <person name="Gonzalez J."/>
            <person name="Henrissat B."/>
            <person name="Kuo A."/>
            <person name="Liang C."/>
            <person name="Lipzen A."/>
            <person name="Lutzoni F."/>
            <person name="Magnuson J."/>
            <person name="Mondo S."/>
            <person name="Nolan M."/>
            <person name="Ohm R."/>
            <person name="Pangilinan J."/>
            <person name="Park H.-J."/>
            <person name="Ramirez L."/>
            <person name="Alfaro M."/>
            <person name="Sun H."/>
            <person name="Tritt A."/>
            <person name="Yoshinaga Y."/>
            <person name="Zwiers L.-H."/>
            <person name="Turgeon B."/>
            <person name="Goodwin S."/>
            <person name="Spatafora J."/>
            <person name="Crous P."/>
            <person name="Grigoriev I."/>
        </authorList>
    </citation>
    <scope>NUCLEOTIDE SEQUENCE</scope>
    <source>
        <strain evidence="8">HMLAC05119</strain>
    </source>
</reference>
<evidence type="ECO:0000313" key="9">
    <source>
        <dbReference type="Proteomes" id="UP000800096"/>
    </source>
</evidence>
<dbReference type="InterPro" id="IPR049326">
    <property type="entry name" value="Rhodopsin_dom_fungi"/>
</dbReference>
<dbReference type="InterPro" id="IPR052337">
    <property type="entry name" value="SAT4-like"/>
</dbReference>
<evidence type="ECO:0000256" key="4">
    <source>
        <dbReference type="ARBA" id="ARBA00023136"/>
    </source>
</evidence>
<dbReference type="PANTHER" id="PTHR33048">
    <property type="entry name" value="PTH11-LIKE INTEGRAL MEMBRANE PROTEIN (AFU_ORTHOLOGUE AFUA_5G11245)"/>
    <property type="match status" value="1"/>
</dbReference>
<feature type="transmembrane region" description="Helical" evidence="6">
    <location>
        <begin position="31"/>
        <end position="52"/>
    </location>
</feature>
<comment type="similarity">
    <text evidence="5">Belongs to the SAT4 family.</text>
</comment>
<feature type="domain" description="Rhodopsin" evidence="7">
    <location>
        <begin position="48"/>
        <end position="292"/>
    </location>
</feature>
<dbReference type="GO" id="GO:0016020">
    <property type="term" value="C:membrane"/>
    <property type="evidence" value="ECO:0007669"/>
    <property type="project" value="UniProtKB-SubCell"/>
</dbReference>
<feature type="transmembrane region" description="Helical" evidence="6">
    <location>
        <begin position="64"/>
        <end position="89"/>
    </location>
</feature>
<evidence type="ECO:0000256" key="1">
    <source>
        <dbReference type="ARBA" id="ARBA00004141"/>
    </source>
</evidence>
<feature type="transmembrane region" description="Helical" evidence="6">
    <location>
        <begin position="143"/>
        <end position="163"/>
    </location>
</feature>
<keyword evidence="3 6" id="KW-1133">Transmembrane helix</keyword>
<feature type="transmembrane region" description="Helical" evidence="6">
    <location>
        <begin position="228"/>
        <end position="246"/>
    </location>
</feature>
<keyword evidence="2 6" id="KW-0812">Transmembrane</keyword>
<evidence type="ECO:0000256" key="3">
    <source>
        <dbReference type="ARBA" id="ARBA00022989"/>
    </source>
</evidence>
<evidence type="ECO:0000256" key="6">
    <source>
        <dbReference type="SAM" id="Phobius"/>
    </source>
</evidence>
<evidence type="ECO:0000256" key="5">
    <source>
        <dbReference type="ARBA" id="ARBA00038359"/>
    </source>
</evidence>
<protein>
    <recommendedName>
        <fullName evidence="7">Rhodopsin domain-containing protein</fullName>
    </recommendedName>
</protein>
<evidence type="ECO:0000256" key="2">
    <source>
        <dbReference type="ARBA" id="ARBA00022692"/>
    </source>
</evidence>
<sequence length="429" mass="47544">MAHPLLSRQLGGPPPPPRSPKYLAENLASRLLAIEGALFALSMGAILMRFYVRVFVLKMFGWDDWMMVISACLSTICLGLFVHVVGMGLGRHAEAFPPENIFPFFKVMYFYSISIIYAYSFIKLSIGFFLLRLADRTKWRPILIGMLVFIGLFTIGSTFAIIFQCTPVAAGYDFTLRPPMGAAKCFDSKTFKNIGVFNSSINIATDLLFALIPIPMVWKLQVNLPTRIGLAIILSLGLFASGVAIYKTPLQYNFFRELDFSGTGSWYYIWQQVEMHIGILAACLPTLRPLFASFFGHVCTITRGRTTGSNGISTPFNSSGYVKHSEGNAGNSFPMKNIRKGSQSAARSPYDEEMILDKETYITMTNGGRRTRRCSQVGDSDEGILSHEHRRLEGLTRGMGIIRTTEVSVTQRSITLPGSFESKCGALAG</sequence>
<accession>A0A6A5QY83</accession>
<keyword evidence="9" id="KW-1185">Reference proteome</keyword>
<evidence type="ECO:0000259" key="7">
    <source>
        <dbReference type="Pfam" id="PF20684"/>
    </source>
</evidence>
<dbReference type="OrthoDB" id="5022096at2759"/>
<keyword evidence="4 6" id="KW-0472">Membrane</keyword>
<dbReference type="PANTHER" id="PTHR33048:SF96">
    <property type="entry name" value="INTEGRAL MEMBRANE PROTEIN"/>
    <property type="match status" value="1"/>
</dbReference>
<evidence type="ECO:0000313" key="8">
    <source>
        <dbReference type="EMBL" id="KAF1919788.1"/>
    </source>
</evidence>